<accession>A0A8H4J1X4</accession>
<feature type="region of interest" description="Disordered" evidence="1">
    <location>
        <begin position="184"/>
        <end position="227"/>
    </location>
</feature>
<feature type="compositionally biased region" description="Basic and acidic residues" evidence="1">
    <location>
        <begin position="214"/>
        <end position="227"/>
    </location>
</feature>
<dbReference type="Proteomes" id="UP000572817">
    <property type="component" value="Unassembled WGS sequence"/>
</dbReference>
<comment type="caution">
    <text evidence="2">The sequence shown here is derived from an EMBL/GenBank/DDBJ whole genome shotgun (WGS) entry which is preliminary data.</text>
</comment>
<protein>
    <submittedName>
        <fullName evidence="2">Uncharacterized protein</fullName>
    </submittedName>
</protein>
<evidence type="ECO:0000256" key="1">
    <source>
        <dbReference type="SAM" id="MobiDB-lite"/>
    </source>
</evidence>
<reference evidence="2" key="1">
    <citation type="submission" date="2020-04" db="EMBL/GenBank/DDBJ databases">
        <title>Genome Assembly and Annotation of Botryosphaeria dothidea sdau 11-99, a Latent Pathogen of Apple Fruit Ring Rot in China.</title>
        <authorList>
            <person name="Yu C."/>
            <person name="Diao Y."/>
            <person name="Lu Q."/>
            <person name="Zhao J."/>
            <person name="Cui S."/>
            <person name="Peng C."/>
            <person name="He B."/>
            <person name="Liu H."/>
        </authorList>
    </citation>
    <scope>NUCLEOTIDE SEQUENCE [LARGE SCALE GENOMIC DNA]</scope>
    <source>
        <strain evidence="2">Sdau11-99</strain>
    </source>
</reference>
<keyword evidence="3" id="KW-1185">Reference proteome</keyword>
<sequence>MLTRKRCSSSPASGKIARRGEVPHYSASELTFHAYLALHELSCCCCGYKSPLLDAARIFPAKISSHCRACTHIACDHCIACVNQATADEQQQQKQQQLNVLPPAADYHQVPVDAGSILFGYICRSCGSPEVVETKKKTSPMHHHQATMVVFAGETYQACGQAYGPGRLKFKVAKGEAFVRETGKTEVLTPPAAHEKSGGGAAVTVQTSQLGGRENADQKTEELEARD</sequence>
<name>A0A8H4J1X4_9PEZI</name>
<dbReference type="AlphaFoldDB" id="A0A8H4J1X4"/>
<dbReference type="EMBL" id="WWBZ02000016">
    <property type="protein sequence ID" value="KAF4310414.1"/>
    <property type="molecule type" value="Genomic_DNA"/>
</dbReference>
<evidence type="ECO:0000313" key="3">
    <source>
        <dbReference type="Proteomes" id="UP000572817"/>
    </source>
</evidence>
<organism evidence="2 3">
    <name type="scientific">Botryosphaeria dothidea</name>
    <dbReference type="NCBI Taxonomy" id="55169"/>
    <lineage>
        <taxon>Eukaryota</taxon>
        <taxon>Fungi</taxon>
        <taxon>Dikarya</taxon>
        <taxon>Ascomycota</taxon>
        <taxon>Pezizomycotina</taxon>
        <taxon>Dothideomycetes</taxon>
        <taxon>Dothideomycetes incertae sedis</taxon>
        <taxon>Botryosphaeriales</taxon>
        <taxon>Botryosphaeriaceae</taxon>
        <taxon>Botryosphaeria</taxon>
    </lineage>
</organism>
<gene>
    <name evidence="2" type="ORF">GTA08_BOTSDO02954</name>
</gene>
<proteinExistence type="predicted"/>
<evidence type="ECO:0000313" key="2">
    <source>
        <dbReference type="EMBL" id="KAF4310414.1"/>
    </source>
</evidence>